<dbReference type="GO" id="GO:0005524">
    <property type="term" value="F:ATP binding"/>
    <property type="evidence" value="ECO:0007669"/>
    <property type="project" value="UniProtKB-KW"/>
</dbReference>
<comment type="caution">
    <text evidence="9">The sequence shown here is derived from an EMBL/GenBank/DDBJ whole genome shotgun (WGS) entry which is preliminary data.</text>
</comment>
<accession>A0A2U1ZZ43</accession>
<dbReference type="PROSITE" id="PS50011">
    <property type="entry name" value="PROTEIN_KINASE_DOM"/>
    <property type="match status" value="1"/>
</dbReference>
<proteinExistence type="predicted"/>
<dbReference type="CDD" id="cd14014">
    <property type="entry name" value="STKc_PknB_like"/>
    <property type="match status" value="1"/>
</dbReference>
<dbReference type="Pfam" id="PF00069">
    <property type="entry name" value="Pkinase"/>
    <property type="match status" value="1"/>
</dbReference>
<dbReference type="Gene3D" id="3.30.200.20">
    <property type="entry name" value="Phosphorylase Kinase, domain 1"/>
    <property type="match status" value="1"/>
</dbReference>
<dbReference type="Gene3D" id="1.10.510.10">
    <property type="entry name" value="Transferase(Phosphotransferase) domain 1"/>
    <property type="match status" value="1"/>
</dbReference>
<dbReference type="InterPro" id="IPR011009">
    <property type="entry name" value="Kinase-like_dom_sf"/>
</dbReference>
<name>A0A2U1ZZ43_9MICO</name>
<keyword evidence="6" id="KW-0067">ATP-binding</keyword>
<dbReference type="EMBL" id="PYHR01000002">
    <property type="protein sequence ID" value="PWD52234.1"/>
    <property type="molecule type" value="Genomic_DNA"/>
</dbReference>
<dbReference type="GO" id="GO:0004674">
    <property type="term" value="F:protein serine/threonine kinase activity"/>
    <property type="evidence" value="ECO:0007669"/>
    <property type="project" value="UniProtKB-KW"/>
</dbReference>
<evidence type="ECO:0000256" key="6">
    <source>
        <dbReference type="ARBA" id="ARBA00022840"/>
    </source>
</evidence>
<organism evidence="9 10">
    <name type="scientific">Serinibacter arcticus</name>
    <dbReference type="NCBI Taxonomy" id="1655435"/>
    <lineage>
        <taxon>Bacteria</taxon>
        <taxon>Bacillati</taxon>
        <taxon>Actinomycetota</taxon>
        <taxon>Actinomycetes</taxon>
        <taxon>Micrococcales</taxon>
        <taxon>Beutenbergiaceae</taxon>
        <taxon>Serinibacter</taxon>
    </lineage>
</organism>
<dbReference type="SUPFAM" id="SSF56112">
    <property type="entry name" value="Protein kinase-like (PK-like)"/>
    <property type="match status" value="1"/>
</dbReference>
<feature type="domain" description="Protein kinase" evidence="8">
    <location>
        <begin position="111"/>
        <end position="368"/>
    </location>
</feature>
<reference evidence="9 10" key="1">
    <citation type="submission" date="2018-03" db="EMBL/GenBank/DDBJ databases">
        <title>Genome assembly of novel Miniimonas species PCH200.</title>
        <authorList>
            <person name="Thakur V."/>
            <person name="Kumar V."/>
            <person name="Singh D."/>
        </authorList>
    </citation>
    <scope>NUCLEOTIDE SEQUENCE [LARGE SCALE GENOMIC DNA]</scope>
    <source>
        <strain evidence="9 10">PCH200</strain>
    </source>
</reference>
<dbReference type="InterPro" id="IPR008271">
    <property type="entry name" value="Ser/Thr_kinase_AS"/>
</dbReference>
<evidence type="ECO:0000256" key="3">
    <source>
        <dbReference type="ARBA" id="ARBA00022679"/>
    </source>
</evidence>
<feature type="compositionally biased region" description="Acidic residues" evidence="7">
    <location>
        <begin position="585"/>
        <end position="597"/>
    </location>
</feature>
<dbReference type="InterPro" id="IPR000719">
    <property type="entry name" value="Prot_kinase_dom"/>
</dbReference>
<keyword evidence="2" id="KW-0723">Serine/threonine-protein kinase</keyword>
<feature type="region of interest" description="Disordered" evidence="7">
    <location>
        <begin position="25"/>
        <end position="73"/>
    </location>
</feature>
<dbReference type="Proteomes" id="UP000245166">
    <property type="component" value="Unassembled WGS sequence"/>
</dbReference>
<feature type="compositionally biased region" description="Low complexity" evidence="7">
    <location>
        <begin position="518"/>
        <end position="528"/>
    </location>
</feature>
<feature type="region of interest" description="Disordered" evidence="7">
    <location>
        <begin position="565"/>
        <end position="607"/>
    </location>
</feature>
<feature type="compositionally biased region" description="Pro residues" evidence="7">
    <location>
        <begin position="396"/>
        <end position="406"/>
    </location>
</feature>
<evidence type="ECO:0000256" key="7">
    <source>
        <dbReference type="SAM" id="MobiDB-lite"/>
    </source>
</evidence>
<dbReference type="PANTHER" id="PTHR43289:SF6">
    <property type="entry name" value="SERINE_THREONINE-PROTEIN KINASE NEKL-3"/>
    <property type="match status" value="1"/>
</dbReference>
<feature type="region of interest" description="Disordered" evidence="7">
    <location>
        <begin position="392"/>
        <end position="529"/>
    </location>
</feature>
<keyword evidence="4" id="KW-0547">Nucleotide-binding</keyword>
<dbReference type="AlphaFoldDB" id="A0A2U1ZZ43"/>
<keyword evidence="10" id="KW-1185">Reference proteome</keyword>
<sequence>MWSFALVSASSVRDGVVAWTRSLNTTRDAPLGGGDQIGPTLDRPDPADRPVVPDTGRAAVPRTATSGRPGGVVEDDEVWAPARPDALAQAVGLDVDPAPSPPVTSVSVPGYTDLVEIARGGDGLVLRARDAGVDRDVAIKVVDLAEPEVRARFEREVAITVRLGRAHPNIVTVLATPTTTDGRPCLVMDFHDLGSLHDRLRSHGPLPVAEVVSAGTALADALAYAHAQGVLHRDVKPQNVLVLPTSFVLADFGIARAVDAGRTSSLERFSYRHASPQVLDGLTPTPADDVWSLGSTLFTLLDGRAPFAADDPDEDTALAYLRKVRTGARRTLARSDVPPSLASLLDACLAPEPADRPDGAAAVLRALRAVPTEVRGWEPGVAEAGAPVASAAPVVPTVPAPVPPRSPGTDDDDATRERPSSTGATGATGSTGATGATDPTGSPATPGATTAPRSPAPVAAAVARSTLSHLGRESEPPARDEGRRTARSRSDVADAAPTGLTPSPDEVAGRGADGGASGSDSPSEGSARPRTWRRTAAFVGAVLLVGAAIGVGPVLVDLVRGDGGESVTADGGTSPDTTNAPDPDTTGEDGEGPEGGEAETTGSVPVYGDVVPEGVVEAQTGNPDLAPTGVAAVDRGTSAEISWNLPAQEDVQLMVVSQVEGSPVHAYDLLAAGTTTFLADGLDPGARICFSVVGLGAVDGSFDRGASASRCLER</sequence>
<evidence type="ECO:0000313" key="10">
    <source>
        <dbReference type="Proteomes" id="UP000245166"/>
    </source>
</evidence>
<dbReference type="SMART" id="SM00220">
    <property type="entry name" value="S_TKc"/>
    <property type="match status" value="1"/>
</dbReference>
<dbReference type="EC" id="2.7.11.1" evidence="1"/>
<evidence type="ECO:0000259" key="8">
    <source>
        <dbReference type="PROSITE" id="PS50011"/>
    </source>
</evidence>
<feature type="compositionally biased region" description="Low complexity" evidence="7">
    <location>
        <begin position="573"/>
        <end position="584"/>
    </location>
</feature>
<feature type="compositionally biased region" description="Low complexity" evidence="7">
    <location>
        <begin position="420"/>
        <end position="466"/>
    </location>
</feature>
<evidence type="ECO:0000256" key="5">
    <source>
        <dbReference type="ARBA" id="ARBA00022777"/>
    </source>
</evidence>
<keyword evidence="3" id="KW-0808">Transferase</keyword>
<evidence type="ECO:0000256" key="1">
    <source>
        <dbReference type="ARBA" id="ARBA00012513"/>
    </source>
</evidence>
<dbReference type="PANTHER" id="PTHR43289">
    <property type="entry name" value="MITOGEN-ACTIVATED PROTEIN KINASE KINASE KINASE 20-RELATED"/>
    <property type="match status" value="1"/>
</dbReference>
<evidence type="ECO:0000313" key="9">
    <source>
        <dbReference type="EMBL" id="PWD52234.1"/>
    </source>
</evidence>
<evidence type="ECO:0000256" key="4">
    <source>
        <dbReference type="ARBA" id="ARBA00022741"/>
    </source>
</evidence>
<evidence type="ECO:0000256" key="2">
    <source>
        <dbReference type="ARBA" id="ARBA00022527"/>
    </source>
</evidence>
<gene>
    <name evidence="9" type="ORF">C8046_17905</name>
</gene>
<keyword evidence="5" id="KW-0418">Kinase</keyword>
<feature type="compositionally biased region" description="Basic and acidic residues" evidence="7">
    <location>
        <begin position="470"/>
        <end position="492"/>
    </location>
</feature>
<protein>
    <recommendedName>
        <fullName evidence="1">non-specific serine/threonine protein kinase</fullName>
        <ecNumber evidence="1">2.7.11.1</ecNumber>
    </recommendedName>
</protein>
<dbReference type="PROSITE" id="PS00108">
    <property type="entry name" value="PROTEIN_KINASE_ST"/>
    <property type="match status" value="1"/>
</dbReference>